<dbReference type="GeneID" id="127749182"/>
<evidence type="ECO:0000313" key="2">
    <source>
        <dbReference type="Proteomes" id="UP000504606"/>
    </source>
</evidence>
<dbReference type="RefSeq" id="XP_052122301.1">
    <property type="nucleotide sequence ID" value="XM_052266341.1"/>
</dbReference>
<dbReference type="KEGG" id="foc:127749182"/>
<dbReference type="Proteomes" id="UP000504606">
    <property type="component" value="Unplaced"/>
</dbReference>
<proteinExistence type="predicted"/>
<protein>
    <submittedName>
        <fullName evidence="3">Uncharacterized protein LOC127749182</fullName>
    </submittedName>
</protein>
<evidence type="ECO:0000313" key="3">
    <source>
        <dbReference type="RefSeq" id="XP_052122301.1"/>
    </source>
</evidence>
<gene>
    <name evidence="3" type="primary">LOC127749182</name>
</gene>
<accession>A0A9C6TXW0</accession>
<keyword evidence="2" id="KW-1185">Reference proteome</keyword>
<organism evidence="2 3">
    <name type="scientific">Frankliniella occidentalis</name>
    <name type="common">Western flower thrips</name>
    <name type="synonym">Euthrips occidentalis</name>
    <dbReference type="NCBI Taxonomy" id="133901"/>
    <lineage>
        <taxon>Eukaryota</taxon>
        <taxon>Metazoa</taxon>
        <taxon>Ecdysozoa</taxon>
        <taxon>Arthropoda</taxon>
        <taxon>Hexapoda</taxon>
        <taxon>Insecta</taxon>
        <taxon>Pterygota</taxon>
        <taxon>Neoptera</taxon>
        <taxon>Paraneoptera</taxon>
        <taxon>Thysanoptera</taxon>
        <taxon>Terebrantia</taxon>
        <taxon>Thripoidea</taxon>
        <taxon>Thripidae</taxon>
        <taxon>Frankliniella</taxon>
    </lineage>
</organism>
<feature type="signal peptide" evidence="1">
    <location>
        <begin position="1"/>
        <end position="34"/>
    </location>
</feature>
<evidence type="ECO:0000256" key="1">
    <source>
        <dbReference type="SAM" id="SignalP"/>
    </source>
</evidence>
<keyword evidence="1" id="KW-0732">Signal</keyword>
<feature type="chain" id="PRO_5039051222" evidence="1">
    <location>
        <begin position="35"/>
        <end position="206"/>
    </location>
</feature>
<sequence>MSTTAVCLPSSAAQLLESILMALAIITCGQGVHGKPINSMVGPYIAYVERFYNCDPENRTLPWRWYLRGSHFNPFKPKEFQRLTGNITLTNATFDDSCSMKIILDLRSNNQWKENAFVFNFRKNACRVFKENNPTLYEVVYKKRESNGACILKPGVYELNNASVDWTFPNVPILPYGRYRLRSMTGKADDLYSCWAADCRAVPKSD</sequence>
<dbReference type="AlphaFoldDB" id="A0A9C6TXW0"/>
<name>A0A9C6TXW0_FRAOC</name>
<reference evidence="3" key="1">
    <citation type="submission" date="2025-08" db="UniProtKB">
        <authorList>
            <consortium name="RefSeq"/>
        </authorList>
    </citation>
    <scope>IDENTIFICATION</scope>
    <source>
        <tissue evidence="3">Whole organism</tissue>
    </source>
</reference>